<dbReference type="PANTHER" id="PTHR11680">
    <property type="entry name" value="SERINE HYDROXYMETHYLTRANSFERASE"/>
    <property type="match status" value="1"/>
</dbReference>
<dbReference type="GO" id="GO:0030170">
    <property type="term" value="F:pyridoxal phosphate binding"/>
    <property type="evidence" value="ECO:0007669"/>
    <property type="project" value="InterPro"/>
</dbReference>
<dbReference type="GO" id="GO:0035999">
    <property type="term" value="P:tetrahydrofolate interconversion"/>
    <property type="evidence" value="ECO:0007669"/>
    <property type="project" value="UniProtKB-UniPathway"/>
</dbReference>
<dbReference type="OrthoDB" id="10265628at2759"/>
<dbReference type="InterPro" id="IPR049943">
    <property type="entry name" value="Ser_HO-MeTrfase-like"/>
</dbReference>
<dbReference type="EMBL" id="LK023324">
    <property type="protein sequence ID" value="CDS07753.1"/>
    <property type="molecule type" value="Genomic_DNA"/>
</dbReference>
<evidence type="ECO:0000313" key="11">
    <source>
        <dbReference type="EMBL" id="CDS07753.1"/>
    </source>
</evidence>
<organism evidence="11">
    <name type="scientific">Lichtheimia ramosa</name>
    <dbReference type="NCBI Taxonomy" id="688394"/>
    <lineage>
        <taxon>Eukaryota</taxon>
        <taxon>Fungi</taxon>
        <taxon>Fungi incertae sedis</taxon>
        <taxon>Mucoromycota</taxon>
        <taxon>Mucoromycotina</taxon>
        <taxon>Mucoromycetes</taxon>
        <taxon>Mucorales</taxon>
        <taxon>Lichtheimiaceae</taxon>
        <taxon>Lichtheimia</taxon>
    </lineage>
</organism>
<dbReference type="PIRSF" id="PIRSF000412">
    <property type="entry name" value="SHMT"/>
    <property type="match status" value="1"/>
</dbReference>
<dbReference type="InterPro" id="IPR015421">
    <property type="entry name" value="PyrdxlP-dep_Trfase_major"/>
</dbReference>
<dbReference type="GO" id="GO:0005739">
    <property type="term" value="C:mitochondrion"/>
    <property type="evidence" value="ECO:0007669"/>
    <property type="project" value="TreeGrafter"/>
</dbReference>
<evidence type="ECO:0000256" key="6">
    <source>
        <dbReference type="ARBA" id="ARBA00022563"/>
    </source>
</evidence>
<keyword evidence="6" id="KW-0554">One-carbon metabolism</keyword>
<dbReference type="Gene3D" id="3.40.640.10">
    <property type="entry name" value="Type I PLP-dependent aspartate aminotransferase-like (Major domain)"/>
    <property type="match status" value="1"/>
</dbReference>
<dbReference type="HAMAP" id="MF_00051">
    <property type="entry name" value="SHMT"/>
    <property type="match status" value="1"/>
</dbReference>
<dbReference type="Pfam" id="PF00464">
    <property type="entry name" value="SHMT"/>
    <property type="match status" value="1"/>
</dbReference>
<dbReference type="SUPFAM" id="SSF53383">
    <property type="entry name" value="PLP-dependent transferases"/>
    <property type="match status" value="1"/>
</dbReference>
<dbReference type="AlphaFoldDB" id="A0A077WKP7"/>
<keyword evidence="8 9" id="KW-0663">Pyridoxal phosphate</keyword>
<accession>A0A077WKP7</accession>
<evidence type="ECO:0000256" key="4">
    <source>
        <dbReference type="ARBA" id="ARBA00006376"/>
    </source>
</evidence>
<feature type="modified residue" description="N6-(pyridoxal phosphate)lysine" evidence="9">
    <location>
        <position position="273"/>
    </location>
</feature>
<evidence type="ECO:0000256" key="3">
    <source>
        <dbReference type="ARBA" id="ARBA00004777"/>
    </source>
</evidence>
<comment type="similarity">
    <text evidence="4">Belongs to the SHMT family.</text>
</comment>
<dbReference type="UniPathway" id="UPA00193"/>
<dbReference type="Gene3D" id="3.90.1150.10">
    <property type="entry name" value="Aspartate Aminotransferase, domain 1"/>
    <property type="match status" value="1"/>
</dbReference>
<reference evidence="11" key="1">
    <citation type="journal article" date="2014" name="Genome Announc.">
        <title>De novo whole-genome sequence and genome annotation of Lichtheimia ramosa.</title>
        <authorList>
            <person name="Linde J."/>
            <person name="Schwartze V."/>
            <person name="Binder U."/>
            <person name="Lass-Florl C."/>
            <person name="Voigt K."/>
            <person name="Horn F."/>
        </authorList>
    </citation>
    <scope>NUCLEOTIDE SEQUENCE</scope>
    <source>
        <strain evidence="11">JMRC FSU:6197</strain>
    </source>
</reference>
<dbReference type="EC" id="2.1.2.1" evidence="5"/>
<dbReference type="CDD" id="cd00378">
    <property type="entry name" value="SHMT"/>
    <property type="match status" value="1"/>
</dbReference>
<feature type="domain" description="Serine hydroxymethyltransferase-like" evidence="10">
    <location>
        <begin position="42"/>
        <end position="440"/>
    </location>
</feature>
<keyword evidence="7" id="KW-0808">Transferase</keyword>
<dbReference type="NCBIfam" id="NF000586">
    <property type="entry name" value="PRK00011.1"/>
    <property type="match status" value="1"/>
</dbReference>
<evidence type="ECO:0000259" key="10">
    <source>
        <dbReference type="Pfam" id="PF00464"/>
    </source>
</evidence>
<evidence type="ECO:0000256" key="8">
    <source>
        <dbReference type="ARBA" id="ARBA00022898"/>
    </source>
</evidence>
<dbReference type="GO" id="GO:0019264">
    <property type="term" value="P:glycine biosynthetic process from serine"/>
    <property type="evidence" value="ECO:0007669"/>
    <property type="project" value="InterPro"/>
</dbReference>
<dbReference type="FunFam" id="3.40.640.10:FF:000097">
    <property type="entry name" value="Serine hydroxymethyltransferase"/>
    <property type="match status" value="1"/>
</dbReference>
<protein>
    <recommendedName>
        <fullName evidence="5">glycine hydroxymethyltransferase</fullName>
        <ecNumber evidence="5">2.1.2.1</ecNumber>
    </recommendedName>
</protein>
<proteinExistence type="inferred from homology"/>
<gene>
    <name evidence="11" type="ORF">LRAMOSA01702</name>
</gene>
<dbReference type="GO" id="GO:0004372">
    <property type="term" value="F:glycine hydroxymethyltransferase activity"/>
    <property type="evidence" value="ECO:0007669"/>
    <property type="project" value="UniProtKB-EC"/>
</dbReference>
<dbReference type="InterPro" id="IPR015424">
    <property type="entry name" value="PyrdxlP-dep_Trfase"/>
</dbReference>
<evidence type="ECO:0000256" key="5">
    <source>
        <dbReference type="ARBA" id="ARBA00012256"/>
    </source>
</evidence>
<comment type="catalytic activity">
    <reaction evidence="1">
        <text>(6R)-5,10-methylene-5,6,7,8-tetrahydrofolate + glycine + H2O = (6S)-5,6,7,8-tetrahydrofolate + L-serine</text>
        <dbReference type="Rhea" id="RHEA:15481"/>
        <dbReference type="ChEBI" id="CHEBI:15377"/>
        <dbReference type="ChEBI" id="CHEBI:15636"/>
        <dbReference type="ChEBI" id="CHEBI:33384"/>
        <dbReference type="ChEBI" id="CHEBI:57305"/>
        <dbReference type="ChEBI" id="CHEBI:57453"/>
        <dbReference type="EC" id="2.1.2.1"/>
    </reaction>
</comment>
<dbReference type="InterPro" id="IPR015422">
    <property type="entry name" value="PyrdxlP-dep_Trfase_small"/>
</dbReference>
<evidence type="ECO:0000256" key="9">
    <source>
        <dbReference type="PIRSR" id="PIRSR000412-50"/>
    </source>
</evidence>
<evidence type="ECO:0000256" key="2">
    <source>
        <dbReference type="ARBA" id="ARBA00001933"/>
    </source>
</evidence>
<dbReference type="InterPro" id="IPR001085">
    <property type="entry name" value="Ser_HO-MeTrfase"/>
</dbReference>
<dbReference type="InterPro" id="IPR039429">
    <property type="entry name" value="SHMT-like_dom"/>
</dbReference>
<dbReference type="PANTHER" id="PTHR11680:SF28">
    <property type="entry name" value="SERINE HYDROXYMETHYLTRANSFERASE, MITOCHONDRIAL"/>
    <property type="match status" value="1"/>
</dbReference>
<comment type="pathway">
    <text evidence="3">One-carbon metabolism; tetrahydrofolate interconversion.</text>
</comment>
<sequence length="502" mass="55375">MLRSLLATSKPLARTTARPAIYIGARSYVFPAGQREFLNEHLETEDPEMFKIIEGEKKRQRESICLIPSENFTSRAVMDALGSVMQNKYSEGYPGARYYGGNEFIDMSEKLCQQRALEAFNLDSDKWGVNVQALSGAPANLYVYGALMKPHDRLMGLDLPHGGHLSHGYQTPTKKISAVSSYFETFPYRLNEKTGQIDYDALEANAILYRPKIIVAGASAYARNIDYARMRDIADKTGAYLMSDMAHISGLVAAGVLPGPFEHSDIVTTTTHKSLRGPRGSMIFFRKGVRKTDKKGNQIMYDLENPINQSVFPGHQGGPHNHTISALAVALKQAKSPLFKEYQEQVLSNNQAFAKAFLNLGYELVSGGTDNHLLLVNLKPKSIDGARVERILELVNIAANKNTVPGDKSALIPGGLRIGTPAMTSRGLKESDFEKVASFIDRAVQIALEEKSKVQGSTKLVDFKKHVGDGQQIPAIQELKKEVAEFSSSFPTVGFYESEMKS</sequence>
<evidence type="ECO:0000256" key="7">
    <source>
        <dbReference type="ARBA" id="ARBA00022679"/>
    </source>
</evidence>
<evidence type="ECO:0000256" key="1">
    <source>
        <dbReference type="ARBA" id="ARBA00001528"/>
    </source>
</evidence>
<name>A0A077WKP7_9FUNG</name>
<comment type="cofactor">
    <cofactor evidence="2 9">
        <name>pyridoxal 5'-phosphate</name>
        <dbReference type="ChEBI" id="CHEBI:597326"/>
    </cofactor>
</comment>